<organism evidence="5 6">
    <name type="scientific">Streptomyces violaceusniger</name>
    <dbReference type="NCBI Taxonomy" id="68280"/>
    <lineage>
        <taxon>Bacteria</taxon>
        <taxon>Bacillati</taxon>
        <taxon>Actinomycetota</taxon>
        <taxon>Actinomycetes</taxon>
        <taxon>Kitasatosporales</taxon>
        <taxon>Streptomycetaceae</taxon>
        <taxon>Streptomyces</taxon>
        <taxon>Streptomyces violaceusniger group</taxon>
    </lineage>
</organism>
<dbReference type="SMART" id="SM00345">
    <property type="entry name" value="HTH_GNTR"/>
    <property type="match status" value="1"/>
</dbReference>
<gene>
    <name evidence="5" type="primary">pdhR_2</name>
    <name evidence="5" type="ORF">SVIO_008120</name>
</gene>
<comment type="caution">
    <text evidence="5">The sequence shown here is derived from an EMBL/GenBank/DDBJ whole genome shotgun (WGS) entry which is preliminary data.</text>
</comment>
<keyword evidence="6" id="KW-1185">Reference proteome</keyword>
<dbReference type="PRINTS" id="PR00035">
    <property type="entry name" value="HTHGNTR"/>
</dbReference>
<dbReference type="GO" id="GO:0003700">
    <property type="term" value="F:DNA-binding transcription factor activity"/>
    <property type="evidence" value="ECO:0007669"/>
    <property type="project" value="InterPro"/>
</dbReference>
<proteinExistence type="predicted"/>
<evidence type="ECO:0000313" key="5">
    <source>
        <dbReference type="EMBL" id="GDY50189.1"/>
    </source>
</evidence>
<dbReference type="SUPFAM" id="SSF48008">
    <property type="entry name" value="GntR ligand-binding domain-like"/>
    <property type="match status" value="1"/>
</dbReference>
<protein>
    <submittedName>
        <fullName evidence="5">GntR family transcriptional regulator</fullName>
    </submittedName>
</protein>
<dbReference type="SMART" id="SM00895">
    <property type="entry name" value="FCD"/>
    <property type="match status" value="1"/>
</dbReference>
<sequence length="263" mass="29321">MQHEASADRPTFIPARPVRAYESIVRQIEDAIYRGELRPGQRLPSEREMTAQFAVSRPTVREALRVLESSGLVRSRQGDATGGAKVQPFSPDNLRRSMTALVHLEQSDLADVVQFRMIIEGSTTYLAATEHTEEELARMLDAHKRLAASIARGHEAFSRADVEFHQTIAEAAHSGLLRVCNEVARGVVANLIESKLSFTSDSEQLMRDSCARHERVLGAIVARDGETAARLAREDMIDHFGRFLPEERAARLRVFASRVPPIL</sequence>
<dbReference type="Pfam" id="PF00392">
    <property type="entry name" value="GntR"/>
    <property type="match status" value="1"/>
</dbReference>
<evidence type="ECO:0000256" key="3">
    <source>
        <dbReference type="ARBA" id="ARBA00023163"/>
    </source>
</evidence>
<dbReference type="InterPro" id="IPR008920">
    <property type="entry name" value="TF_FadR/GntR_C"/>
</dbReference>
<dbReference type="PANTHER" id="PTHR43537">
    <property type="entry name" value="TRANSCRIPTIONAL REGULATOR, GNTR FAMILY"/>
    <property type="match status" value="1"/>
</dbReference>
<dbReference type="EMBL" id="BJHW01000001">
    <property type="protein sequence ID" value="GDY50189.1"/>
    <property type="molecule type" value="Genomic_DNA"/>
</dbReference>
<accession>A0A4D4KWG9</accession>
<dbReference type="GO" id="GO:0003677">
    <property type="term" value="F:DNA binding"/>
    <property type="evidence" value="ECO:0007669"/>
    <property type="project" value="UniProtKB-KW"/>
</dbReference>
<dbReference type="InterPro" id="IPR011711">
    <property type="entry name" value="GntR_C"/>
</dbReference>
<dbReference type="InterPro" id="IPR036390">
    <property type="entry name" value="WH_DNA-bd_sf"/>
</dbReference>
<dbReference type="CDD" id="cd07377">
    <property type="entry name" value="WHTH_GntR"/>
    <property type="match status" value="1"/>
</dbReference>
<name>A0A4D4KWG9_STRVO</name>
<evidence type="ECO:0000259" key="4">
    <source>
        <dbReference type="PROSITE" id="PS50949"/>
    </source>
</evidence>
<dbReference type="Gene3D" id="1.10.10.10">
    <property type="entry name" value="Winged helix-like DNA-binding domain superfamily/Winged helix DNA-binding domain"/>
    <property type="match status" value="1"/>
</dbReference>
<dbReference type="RefSeq" id="WP_344598564.1">
    <property type="nucleotide sequence ID" value="NZ_BAAASO010000073.1"/>
</dbReference>
<evidence type="ECO:0000256" key="2">
    <source>
        <dbReference type="ARBA" id="ARBA00023125"/>
    </source>
</evidence>
<dbReference type="InterPro" id="IPR036388">
    <property type="entry name" value="WH-like_DNA-bd_sf"/>
</dbReference>
<dbReference type="SUPFAM" id="SSF46785">
    <property type="entry name" value="Winged helix' DNA-binding domain"/>
    <property type="match status" value="1"/>
</dbReference>
<dbReference type="PANTHER" id="PTHR43537:SF5">
    <property type="entry name" value="UXU OPERON TRANSCRIPTIONAL REGULATOR"/>
    <property type="match status" value="1"/>
</dbReference>
<dbReference type="Proteomes" id="UP000301309">
    <property type="component" value="Unassembled WGS sequence"/>
</dbReference>
<dbReference type="AlphaFoldDB" id="A0A4D4KWG9"/>
<keyword evidence="3" id="KW-0804">Transcription</keyword>
<dbReference type="PROSITE" id="PS50949">
    <property type="entry name" value="HTH_GNTR"/>
    <property type="match status" value="1"/>
</dbReference>
<evidence type="ECO:0000256" key="1">
    <source>
        <dbReference type="ARBA" id="ARBA00023015"/>
    </source>
</evidence>
<dbReference type="InterPro" id="IPR000524">
    <property type="entry name" value="Tscrpt_reg_HTH_GntR"/>
</dbReference>
<reference evidence="5 6" key="1">
    <citation type="journal article" date="2020" name="Int. J. Syst. Evol. Microbiol.">
        <title>Reclassification of Streptomyces castelarensis and Streptomyces sporoclivatus as later heterotypic synonyms of Streptomyces antimycoticus.</title>
        <authorList>
            <person name="Komaki H."/>
            <person name="Tamura T."/>
        </authorList>
    </citation>
    <scope>NUCLEOTIDE SEQUENCE [LARGE SCALE GENOMIC DNA]</scope>
    <source>
        <strain evidence="5 6">NBRC 13459</strain>
    </source>
</reference>
<dbReference type="Gene3D" id="1.20.120.530">
    <property type="entry name" value="GntR ligand-binding domain-like"/>
    <property type="match status" value="1"/>
</dbReference>
<evidence type="ECO:0000313" key="6">
    <source>
        <dbReference type="Proteomes" id="UP000301309"/>
    </source>
</evidence>
<feature type="domain" description="HTH gntR-type" evidence="4">
    <location>
        <begin position="18"/>
        <end position="89"/>
    </location>
</feature>
<keyword evidence="2" id="KW-0238">DNA-binding</keyword>
<dbReference type="Pfam" id="PF07729">
    <property type="entry name" value="FCD"/>
    <property type="match status" value="1"/>
</dbReference>
<keyword evidence="1" id="KW-0805">Transcription regulation</keyword>